<dbReference type="Proteomes" id="UP001472677">
    <property type="component" value="Unassembled WGS sequence"/>
</dbReference>
<evidence type="ECO:0000256" key="1">
    <source>
        <dbReference type="SAM" id="MobiDB-lite"/>
    </source>
</evidence>
<gene>
    <name evidence="2" type="ORF">V6N12_067052</name>
</gene>
<evidence type="ECO:0000313" key="2">
    <source>
        <dbReference type="EMBL" id="KAK8507722.1"/>
    </source>
</evidence>
<keyword evidence="3" id="KW-1185">Reference proteome</keyword>
<reference evidence="2 3" key="1">
    <citation type="journal article" date="2024" name="G3 (Bethesda)">
        <title>Genome assembly of Hibiscus sabdariffa L. provides insights into metabolisms of medicinal natural products.</title>
        <authorList>
            <person name="Kim T."/>
        </authorList>
    </citation>
    <scope>NUCLEOTIDE SEQUENCE [LARGE SCALE GENOMIC DNA]</scope>
    <source>
        <strain evidence="2">TK-2024</strain>
        <tissue evidence="2">Old leaves</tissue>
    </source>
</reference>
<proteinExistence type="predicted"/>
<feature type="region of interest" description="Disordered" evidence="1">
    <location>
        <begin position="1"/>
        <end position="35"/>
    </location>
</feature>
<organism evidence="2 3">
    <name type="scientific">Hibiscus sabdariffa</name>
    <name type="common">roselle</name>
    <dbReference type="NCBI Taxonomy" id="183260"/>
    <lineage>
        <taxon>Eukaryota</taxon>
        <taxon>Viridiplantae</taxon>
        <taxon>Streptophyta</taxon>
        <taxon>Embryophyta</taxon>
        <taxon>Tracheophyta</taxon>
        <taxon>Spermatophyta</taxon>
        <taxon>Magnoliopsida</taxon>
        <taxon>eudicotyledons</taxon>
        <taxon>Gunneridae</taxon>
        <taxon>Pentapetalae</taxon>
        <taxon>rosids</taxon>
        <taxon>malvids</taxon>
        <taxon>Malvales</taxon>
        <taxon>Malvaceae</taxon>
        <taxon>Malvoideae</taxon>
        <taxon>Hibiscus</taxon>
    </lineage>
</organism>
<comment type="caution">
    <text evidence="2">The sequence shown here is derived from an EMBL/GenBank/DDBJ whole genome shotgun (WGS) entry which is preliminary data.</text>
</comment>
<feature type="region of interest" description="Disordered" evidence="1">
    <location>
        <begin position="87"/>
        <end position="110"/>
    </location>
</feature>
<accession>A0ABR2BKQ0</accession>
<sequence length="110" mass="11870">MKFPNQISFENLANGSTKSAPKTSTGPSKESLASPLPCLKIEMETSKIPTKVKHPNLLHRPGFNDSFTAILLLSNYSLRVVPSPFQNLLSQGSSKPAPKPTNNHLANQGS</sequence>
<feature type="compositionally biased region" description="Polar residues" evidence="1">
    <location>
        <begin position="1"/>
        <end position="28"/>
    </location>
</feature>
<evidence type="ECO:0000313" key="3">
    <source>
        <dbReference type="Proteomes" id="UP001472677"/>
    </source>
</evidence>
<dbReference type="EMBL" id="JBBPBM010000106">
    <property type="protein sequence ID" value="KAK8507722.1"/>
    <property type="molecule type" value="Genomic_DNA"/>
</dbReference>
<protein>
    <submittedName>
        <fullName evidence="2">Uncharacterized protein</fullName>
    </submittedName>
</protein>
<name>A0ABR2BKQ0_9ROSI</name>